<evidence type="ECO:0000256" key="1">
    <source>
        <dbReference type="SAM" id="Phobius"/>
    </source>
</evidence>
<gene>
    <name evidence="2" type="ORF">GCM10007906_33420</name>
</gene>
<keyword evidence="3" id="KW-1185">Reference proteome</keyword>
<evidence type="ECO:0000313" key="2">
    <source>
        <dbReference type="EMBL" id="GLR05754.1"/>
    </source>
</evidence>
<keyword evidence="1" id="KW-1133">Transmembrane helix</keyword>
<evidence type="ECO:0000313" key="3">
    <source>
        <dbReference type="Proteomes" id="UP001156669"/>
    </source>
</evidence>
<name>A0ABQ5Y7V9_9VIBR</name>
<reference evidence="3" key="1">
    <citation type="journal article" date="2019" name="Int. J. Syst. Evol. Microbiol.">
        <title>The Global Catalogue of Microorganisms (GCM) 10K type strain sequencing project: providing services to taxonomists for standard genome sequencing and annotation.</title>
        <authorList>
            <consortium name="The Broad Institute Genomics Platform"/>
            <consortium name="The Broad Institute Genome Sequencing Center for Infectious Disease"/>
            <person name="Wu L."/>
            <person name="Ma J."/>
        </authorList>
    </citation>
    <scope>NUCLEOTIDE SEQUENCE [LARGE SCALE GENOMIC DNA]</scope>
    <source>
        <strain evidence="3">NBRC 110633</strain>
    </source>
</reference>
<protein>
    <submittedName>
        <fullName evidence="2">Uncharacterized protein</fullName>
    </submittedName>
</protein>
<accession>A0ABQ5Y7V9</accession>
<dbReference type="EMBL" id="BSOE01000054">
    <property type="protein sequence ID" value="GLR05754.1"/>
    <property type="molecule type" value="Genomic_DNA"/>
</dbReference>
<organism evidence="2 3">
    <name type="scientific">Vibrio hyugaensis</name>
    <dbReference type="NCBI Taxonomy" id="1534743"/>
    <lineage>
        <taxon>Bacteria</taxon>
        <taxon>Pseudomonadati</taxon>
        <taxon>Pseudomonadota</taxon>
        <taxon>Gammaproteobacteria</taxon>
        <taxon>Vibrionales</taxon>
        <taxon>Vibrionaceae</taxon>
        <taxon>Vibrio</taxon>
    </lineage>
</organism>
<keyword evidence="1" id="KW-0812">Transmembrane</keyword>
<dbReference type="Proteomes" id="UP001156669">
    <property type="component" value="Unassembled WGS sequence"/>
</dbReference>
<comment type="caution">
    <text evidence="2">The sequence shown here is derived from an EMBL/GenBank/DDBJ whole genome shotgun (WGS) entry which is preliminary data.</text>
</comment>
<keyword evidence="1" id="KW-0472">Membrane</keyword>
<sequence>MPTMRRASFFILRRGQCAKKTSMNEGGVEMIFMLIHEHDRNIFSVVITMFASGFISLHFETLSLISLEVFGQSTL</sequence>
<proteinExistence type="predicted"/>
<feature type="transmembrane region" description="Helical" evidence="1">
    <location>
        <begin position="41"/>
        <end position="59"/>
    </location>
</feature>